<dbReference type="CDD" id="cd06595">
    <property type="entry name" value="GH31_u1"/>
    <property type="match status" value="1"/>
</dbReference>
<keyword evidence="2" id="KW-0378">Hydrolase</keyword>
<dbReference type="InterPro" id="IPR048395">
    <property type="entry name" value="Glyco_hydro_31_C"/>
</dbReference>
<reference evidence="5 6" key="1">
    <citation type="submission" date="2017-08" db="EMBL/GenBank/DDBJ databases">
        <title>Harnessing the power of phylogenomics to disentangle the directionality and signatures of interkingdom host jumping in the parasitic fungal genus Tolypocladium.</title>
        <authorList>
            <person name="Quandt C.A."/>
            <person name="Patterson W."/>
            <person name="Spatafora J.W."/>
        </authorList>
    </citation>
    <scope>NUCLEOTIDE SEQUENCE [LARGE SCALE GENOMIC DNA]</scope>
    <source>
        <strain evidence="5 6">CBS 113982</strain>
    </source>
</reference>
<dbReference type="STRING" id="45235.A0A2K3QFI1"/>
<evidence type="ECO:0000256" key="2">
    <source>
        <dbReference type="RuleBase" id="RU361185"/>
    </source>
</evidence>
<dbReference type="EMBL" id="NRSZ01000571">
    <property type="protein sequence ID" value="PNY26304.1"/>
    <property type="molecule type" value="Genomic_DNA"/>
</dbReference>
<dbReference type="Pfam" id="PF21365">
    <property type="entry name" value="Glyco_hydro_31_3rd"/>
    <property type="match status" value="1"/>
</dbReference>
<feature type="domain" description="Glycosyl hydrolase family 31 C-terminal" evidence="4">
    <location>
        <begin position="506"/>
        <end position="597"/>
    </location>
</feature>
<dbReference type="AlphaFoldDB" id="A0A2K3QFI1"/>
<dbReference type="PANTHER" id="PTHR43863">
    <property type="entry name" value="HYDROLASE, PUTATIVE (AFU_ORTHOLOGUE AFUA_1G03140)-RELATED"/>
    <property type="match status" value="1"/>
</dbReference>
<feature type="domain" description="Glycoside hydrolase family 31 TIM barrel" evidence="3">
    <location>
        <begin position="193"/>
        <end position="498"/>
    </location>
</feature>
<evidence type="ECO:0008006" key="7">
    <source>
        <dbReference type="Google" id="ProtNLM"/>
    </source>
</evidence>
<keyword evidence="2" id="KW-0326">Glycosidase</keyword>
<keyword evidence="6" id="KW-1185">Reference proteome</keyword>
<name>A0A2K3QFI1_9HYPO</name>
<protein>
    <recommendedName>
        <fullName evidence="7">Alpha-xylosidase</fullName>
    </recommendedName>
</protein>
<evidence type="ECO:0000313" key="5">
    <source>
        <dbReference type="EMBL" id="PNY26304.1"/>
    </source>
</evidence>
<sequence length="805" mass="90122">MEAFGFPRDPVANAAATVAGPNYRFTVISDIVTRFEWSDDGRFEDRPSAFAVNRNFPAPPFKVGDANGVLEIRTPSTHIVYDKKRFSPNGLTVSFSSKVTLWGAEWRYGQTPRSLGGTARTLDEVDGRCDMGSGILSREGYSFLDDSDSMLFDAQGAGVPRRAGDRIDGYLFCYGHDYRGAMRAFYSISGHQPALPRWTLGNWWSRYYAYRADEYVALMDVFREQGVPLSVAVIDMDWHVVRGERVPHAGWTGYSWNKSLFPDPAAFCGELHRRRLKITLNDHPHAGVHHHEDLYEDMAKAIGHDTADKAPILFDPTDPKFMQAYLDVLHRSLERDGCDFWWIDWQQGPYSRIPGLDPLWLLNHFHFLDQQRQGGQGQALIFSRYAGPGSHRYPVGFSGDSVATWESLRFQPEFTATASNIGYGWWSHDIGGHMHGYRDDELATRWLQYGAFSPILRLHSSNSPWASKEPWLYRAEYAAVMCDFLRFRHRLVPYLYTMNVSGAVCGEPLVQPLYWRFPSTEAAYDRPNEYYFGSNLVVAPIVRPRDKRTNLAMADVWVPPGRHVDVFTGLVYDGNRNIQMYRNLQAVPLLAPEGSIIPLDKDVQPANGCANPQGFEVYVVVGGDGEFTILEDLRDDSGQTANGHVKTHREIKVGFSQGPGRLTTAGTGRDWVFRFLSLMTVPDKLQVTVNGSAVCGFEVTVEEYPNVPGLVVKIPGACAGQGEVAIDLGPQPQPSVLDVTARLRPLVLDFQIEFTLKDKMWEIIESAQPLSSKIGCLMGLDLDSSLVGPLLEVMVSDGRQCGGGF</sequence>
<organism evidence="5 6">
    <name type="scientific">Tolypocladium capitatum</name>
    <dbReference type="NCBI Taxonomy" id="45235"/>
    <lineage>
        <taxon>Eukaryota</taxon>
        <taxon>Fungi</taxon>
        <taxon>Dikarya</taxon>
        <taxon>Ascomycota</taxon>
        <taxon>Pezizomycotina</taxon>
        <taxon>Sordariomycetes</taxon>
        <taxon>Hypocreomycetidae</taxon>
        <taxon>Hypocreales</taxon>
        <taxon>Ophiocordycipitaceae</taxon>
        <taxon>Tolypocladium</taxon>
    </lineage>
</organism>
<dbReference type="Pfam" id="PF01055">
    <property type="entry name" value="Glyco_hydro_31_2nd"/>
    <property type="match status" value="1"/>
</dbReference>
<dbReference type="InterPro" id="IPR000322">
    <property type="entry name" value="Glyco_hydro_31_TIM"/>
</dbReference>
<dbReference type="SUPFAM" id="SSF51445">
    <property type="entry name" value="(Trans)glycosidases"/>
    <property type="match status" value="1"/>
</dbReference>
<evidence type="ECO:0000256" key="1">
    <source>
        <dbReference type="ARBA" id="ARBA00007806"/>
    </source>
</evidence>
<dbReference type="GO" id="GO:0005975">
    <property type="term" value="P:carbohydrate metabolic process"/>
    <property type="evidence" value="ECO:0007669"/>
    <property type="project" value="InterPro"/>
</dbReference>
<proteinExistence type="inferred from homology"/>
<evidence type="ECO:0000313" key="6">
    <source>
        <dbReference type="Proteomes" id="UP000236621"/>
    </source>
</evidence>
<gene>
    <name evidence="5" type="ORF">TCAP_03771</name>
</gene>
<comment type="caution">
    <text evidence="5">The sequence shown here is derived from an EMBL/GenBank/DDBJ whole genome shotgun (WGS) entry which is preliminary data.</text>
</comment>
<dbReference type="PANTHER" id="PTHR43863:SF2">
    <property type="entry name" value="MALTASE-GLUCOAMYLASE"/>
    <property type="match status" value="1"/>
</dbReference>
<dbReference type="InterPro" id="IPR013780">
    <property type="entry name" value="Glyco_hydro_b"/>
</dbReference>
<evidence type="ECO:0000259" key="3">
    <source>
        <dbReference type="Pfam" id="PF01055"/>
    </source>
</evidence>
<dbReference type="Gene3D" id="2.60.40.1180">
    <property type="entry name" value="Golgi alpha-mannosidase II"/>
    <property type="match status" value="1"/>
</dbReference>
<dbReference type="InterPro" id="IPR017853">
    <property type="entry name" value="GH"/>
</dbReference>
<dbReference type="Gene3D" id="3.20.20.80">
    <property type="entry name" value="Glycosidases"/>
    <property type="match status" value="1"/>
</dbReference>
<dbReference type="OrthoDB" id="1334205at2759"/>
<dbReference type="SUPFAM" id="SSF51011">
    <property type="entry name" value="Glycosyl hydrolase domain"/>
    <property type="match status" value="1"/>
</dbReference>
<dbReference type="InterPro" id="IPR051816">
    <property type="entry name" value="Glycosyl_Hydrolase_31"/>
</dbReference>
<dbReference type="Proteomes" id="UP000236621">
    <property type="component" value="Unassembled WGS sequence"/>
</dbReference>
<accession>A0A2K3QFI1</accession>
<dbReference type="GO" id="GO:0004553">
    <property type="term" value="F:hydrolase activity, hydrolyzing O-glycosyl compounds"/>
    <property type="evidence" value="ECO:0007669"/>
    <property type="project" value="InterPro"/>
</dbReference>
<evidence type="ECO:0000259" key="4">
    <source>
        <dbReference type="Pfam" id="PF21365"/>
    </source>
</evidence>
<comment type="similarity">
    <text evidence="1 2">Belongs to the glycosyl hydrolase 31 family.</text>
</comment>